<proteinExistence type="predicted"/>
<accession>A0A4Z2BV86</accession>
<evidence type="ECO:0000256" key="1">
    <source>
        <dbReference type="ARBA" id="ARBA00023054"/>
    </source>
</evidence>
<dbReference type="InterPro" id="IPR019131">
    <property type="entry name" value="Cortactin-binding_p2_N"/>
</dbReference>
<evidence type="ECO:0000259" key="4">
    <source>
        <dbReference type="Pfam" id="PF09727"/>
    </source>
</evidence>
<evidence type="ECO:0000313" key="5">
    <source>
        <dbReference type="EMBL" id="TNM95618.1"/>
    </source>
</evidence>
<keyword evidence="6" id="KW-1185">Reference proteome</keyword>
<comment type="caution">
    <text evidence="5">The sequence shown here is derived from an EMBL/GenBank/DDBJ whole genome shotgun (WGS) entry which is preliminary data.</text>
</comment>
<feature type="region of interest" description="Disordered" evidence="3">
    <location>
        <begin position="1"/>
        <end position="24"/>
    </location>
</feature>
<feature type="coiled-coil region" evidence="2">
    <location>
        <begin position="200"/>
        <end position="249"/>
    </location>
</feature>
<dbReference type="EMBL" id="SWLE01000010">
    <property type="protein sequence ID" value="TNM95618.1"/>
    <property type="molecule type" value="Genomic_DNA"/>
</dbReference>
<dbReference type="PANTHER" id="PTHR23166">
    <property type="entry name" value="FILAMIN/GPBP-INTERACTING PROTEIN"/>
    <property type="match status" value="1"/>
</dbReference>
<feature type="domain" description="Cortactin-binding protein-2 N-terminal" evidence="4">
    <location>
        <begin position="78"/>
        <end position="259"/>
    </location>
</feature>
<evidence type="ECO:0000256" key="2">
    <source>
        <dbReference type="SAM" id="Coils"/>
    </source>
</evidence>
<dbReference type="AlphaFoldDB" id="A0A4Z2BV86"/>
<protein>
    <recommendedName>
        <fullName evidence="4">Cortactin-binding protein-2 N-terminal domain-containing protein</fullName>
    </recommendedName>
</protein>
<evidence type="ECO:0000313" key="6">
    <source>
        <dbReference type="Proteomes" id="UP000516260"/>
    </source>
</evidence>
<gene>
    <name evidence="5" type="ORF">fugu_016701</name>
</gene>
<feature type="compositionally biased region" description="Basic and acidic residues" evidence="3">
    <location>
        <begin position="264"/>
        <end position="273"/>
    </location>
</feature>
<dbReference type="PANTHER" id="PTHR23166:SF3">
    <property type="entry name" value="FILAMIN-A-INTERACTING PROTEIN 1"/>
    <property type="match status" value="1"/>
</dbReference>
<dbReference type="Proteomes" id="UP000516260">
    <property type="component" value="Chromosome 18"/>
</dbReference>
<name>A0A4Z2BV86_9TELE</name>
<reference evidence="5 6" key="1">
    <citation type="submission" date="2019-04" db="EMBL/GenBank/DDBJ databases">
        <title>The sequence and de novo assembly of Takifugu bimaculatus genome using PacBio and Hi-C technologies.</title>
        <authorList>
            <person name="Xu P."/>
            <person name="Liu B."/>
            <person name="Zhou Z."/>
        </authorList>
    </citation>
    <scope>NUCLEOTIDE SEQUENCE [LARGE SCALE GENOMIC DNA]</scope>
    <source>
        <strain evidence="5">TB-2018</strain>
        <tissue evidence="5">Muscle</tissue>
    </source>
</reference>
<evidence type="ECO:0000256" key="3">
    <source>
        <dbReference type="SAM" id="MobiDB-lite"/>
    </source>
</evidence>
<organism evidence="5 6">
    <name type="scientific">Takifugu bimaculatus</name>
    <dbReference type="NCBI Taxonomy" id="433685"/>
    <lineage>
        <taxon>Eukaryota</taxon>
        <taxon>Metazoa</taxon>
        <taxon>Chordata</taxon>
        <taxon>Craniata</taxon>
        <taxon>Vertebrata</taxon>
        <taxon>Euteleostomi</taxon>
        <taxon>Actinopterygii</taxon>
        <taxon>Neopterygii</taxon>
        <taxon>Teleostei</taxon>
        <taxon>Neoteleostei</taxon>
        <taxon>Acanthomorphata</taxon>
        <taxon>Eupercaria</taxon>
        <taxon>Tetraodontiformes</taxon>
        <taxon>Tetradontoidea</taxon>
        <taxon>Tetraodontidae</taxon>
        <taxon>Takifugu</taxon>
    </lineage>
</organism>
<dbReference type="Pfam" id="PF09727">
    <property type="entry name" value="CortBP2"/>
    <property type="match status" value="1"/>
</dbReference>
<sequence length="286" mass="32772">MRSKSDGIETRANGVLGVPQGDHAISQEEEMGLPVKKLISKVQQQEDEDRMMVVVTSDKEKLLTDSSESGERKEDIVDLSRKDLLKLLGIMEGEVQAREDVIYMLKSRPAPPEALESRYGSAVPGSALQALQRDRFTAGEPHGPGVNQKPVAELERLQEKHKETYRRMLGQLLMAEKCHRRTIQELDTEKRKHADYMNKSDDFTNLLEQERERLKRLLENEKAYQLKKEKEHSKRLEKLREELVKLKSFALMLVTERQQHLEQIDQDSQRVQELRPSAPAAGPGAE</sequence>
<feature type="region of interest" description="Disordered" evidence="3">
    <location>
        <begin position="264"/>
        <end position="286"/>
    </location>
</feature>
<dbReference type="InterPro" id="IPR050719">
    <property type="entry name" value="Cortactin-Actin_Reg"/>
</dbReference>
<keyword evidence="1 2" id="KW-0175">Coiled coil</keyword>